<evidence type="ECO:0000256" key="1">
    <source>
        <dbReference type="SAM" id="Phobius"/>
    </source>
</evidence>
<dbReference type="Proteomes" id="UP000237000">
    <property type="component" value="Unassembled WGS sequence"/>
</dbReference>
<name>A0A2P5F1B5_TREOI</name>
<reference evidence="3" key="1">
    <citation type="submission" date="2016-06" db="EMBL/GenBank/DDBJ databases">
        <title>Parallel loss of symbiosis genes in relatives of nitrogen-fixing non-legume Parasponia.</title>
        <authorList>
            <person name="Van Velzen R."/>
            <person name="Holmer R."/>
            <person name="Bu F."/>
            <person name="Rutten L."/>
            <person name="Van Zeijl A."/>
            <person name="Liu W."/>
            <person name="Santuari L."/>
            <person name="Cao Q."/>
            <person name="Sharma T."/>
            <person name="Shen D."/>
            <person name="Roswanjaya Y."/>
            <person name="Wardhani T."/>
            <person name="Kalhor M.S."/>
            <person name="Jansen J."/>
            <person name="Van den Hoogen J."/>
            <person name="Gungor B."/>
            <person name="Hartog M."/>
            <person name="Hontelez J."/>
            <person name="Verver J."/>
            <person name="Yang W.-C."/>
            <person name="Schijlen E."/>
            <person name="Repin R."/>
            <person name="Schilthuizen M."/>
            <person name="Schranz E."/>
            <person name="Heidstra R."/>
            <person name="Miyata K."/>
            <person name="Fedorova E."/>
            <person name="Kohlen W."/>
            <person name="Bisseling T."/>
            <person name="Smit S."/>
            <person name="Geurts R."/>
        </authorList>
    </citation>
    <scope>NUCLEOTIDE SEQUENCE [LARGE SCALE GENOMIC DNA]</scope>
    <source>
        <strain evidence="3">cv. RG33-2</strain>
    </source>
</reference>
<accession>A0A2P5F1B5</accession>
<protein>
    <recommendedName>
        <fullName evidence="4">Transmembrane protein</fullName>
    </recommendedName>
</protein>
<keyword evidence="3" id="KW-1185">Reference proteome</keyword>
<proteinExistence type="predicted"/>
<evidence type="ECO:0000313" key="3">
    <source>
        <dbReference type="Proteomes" id="UP000237000"/>
    </source>
</evidence>
<evidence type="ECO:0000313" key="2">
    <source>
        <dbReference type="EMBL" id="PON91584.1"/>
    </source>
</evidence>
<gene>
    <name evidence="2" type="ORF">TorRG33x02_126230</name>
</gene>
<evidence type="ECO:0008006" key="4">
    <source>
        <dbReference type="Google" id="ProtNLM"/>
    </source>
</evidence>
<organism evidence="2 3">
    <name type="scientific">Trema orientale</name>
    <name type="common">Charcoal tree</name>
    <name type="synonym">Celtis orientalis</name>
    <dbReference type="NCBI Taxonomy" id="63057"/>
    <lineage>
        <taxon>Eukaryota</taxon>
        <taxon>Viridiplantae</taxon>
        <taxon>Streptophyta</taxon>
        <taxon>Embryophyta</taxon>
        <taxon>Tracheophyta</taxon>
        <taxon>Spermatophyta</taxon>
        <taxon>Magnoliopsida</taxon>
        <taxon>eudicotyledons</taxon>
        <taxon>Gunneridae</taxon>
        <taxon>Pentapetalae</taxon>
        <taxon>rosids</taxon>
        <taxon>fabids</taxon>
        <taxon>Rosales</taxon>
        <taxon>Cannabaceae</taxon>
        <taxon>Trema</taxon>
    </lineage>
</organism>
<sequence length="147" mass="16428">MERQNREWEVFFVSLICSMGHRVSVVSLTIFTPLTLAPRLTTRYKISRVALVVVAWLPVGFVIVGALILGILVRSVVVVVTGVSLGRRRPFLVAVAGVVYLLNLFSFSIARVLQSKYCVLIIQSLKTPLIGEKLRKFGTKLGIREMR</sequence>
<dbReference type="EMBL" id="JXTC01000073">
    <property type="protein sequence ID" value="PON91584.1"/>
    <property type="molecule type" value="Genomic_DNA"/>
</dbReference>
<feature type="transmembrane region" description="Helical" evidence="1">
    <location>
        <begin position="91"/>
        <end position="113"/>
    </location>
</feature>
<comment type="caution">
    <text evidence="2">The sequence shown here is derived from an EMBL/GenBank/DDBJ whole genome shotgun (WGS) entry which is preliminary data.</text>
</comment>
<feature type="transmembrane region" description="Helical" evidence="1">
    <location>
        <begin position="49"/>
        <end position="71"/>
    </location>
</feature>
<keyword evidence="1" id="KW-0472">Membrane</keyword>
<keyword evidence="1" id="KW-0812">Transmembrane</keyword>
<dbReference type="InParanoid" id="A0A2P5F1B5"/>
<dbReference type="AlphaFoldDB" id="A0A2P5F1B5"/>
<keyword evidence="1" id="KW-1133">Transmembrane helix</keyword>